<dbReference type="Pfam" id="PF00990">
    <property type="entry name" value="GGDEF"/>
    <property type="match status" value="1"/>
</dbReference>
<dbReference type="SUPFAM" id="SSF55073">
    <property type="entry name" value="Nucleotide cyclase"/>
    <property type="match status" value="1"/>
</dbReference>
<dbReference type="InterPro" id="IPR003018">
    <property type="entry name" value="GAF"/>
</dbReference>
<dbReference type="InterPro" id="IPR029787">
    <property type="entry name" value="Nucleotide_cyclase"/>
</dbReference>
<dbReference type="Pfam" id="PF01590">
    <property type="entry name" value="GAF"/>
    <property type="match status" value="1"/>
</dbReference>
<evidence type="ECO:0000256" key="1">
    <source>
        <dbReference type="ARBA" id="ARBA00012528"/>
    </source>
</evidence>
<dbReference type="SMART" id="SM00065">
    <property type="entry name" value="GAF"/>
    <property type="match status" value="1"/>
</dbReference>
<proteinExistence type="predicted"/>
<dbReference type="InterPro" id="IPR043128">
    <property type="entry name" value="Rev_trsase/Diguanyl_cyclase"/>
</dbReference>
<organism evidence="4 5">
    <name type="scientific">Novosphingobium chloroacetimidivorans</name>
    <dbReference type="NCBI Taxonomy" id="1428314"/>
    <lineage>
        <taxon>Bacteria</taxon>
        <taxon>Pseudomonadati</taxon>
        <taxon>Pseudomonadota</taxon>
        <taxon>Alphaproteobacteria</taxon>
        <taxon>Sphingomonadales</taxon>
        <taxon>Sphingomonadaceae</taxon>
        <taxon>Novosphingobium</taxon>
    </lineage>
</organism>
<dbReference type="SUPFAM" id="SSF55781">
    <property type="entry name" value="GAF domain-like"/>
    <property type="match status" value="1"/>
</dbReference>
<sequence length="327" mass="35496">MNDEFARLAALRRLEVLDTPPEEPFENVVALIRTVLGVPMAAVSLIDADRQWFKARSGIDAAQTSRAVSFCTHTIAQREPLVIPDATKDERFTDNPLVRGELNIRSYAGVPLRTSEGYNVGSLCAIDTQTREFSPAEIAILDKFARIVVDELELRRIAGRDQLTGVLTRRGFVESANQEIERHRRYGRPASLAMIDIDHFKSINDTYGHPAGDTVLRQVAAVLEAAKRPNDLLGRLGGEEFAMLMPETGSEAALAAADRFREAIASASIEPLPGVHLVITASFGVAMLDGATTDAEHWFAAADAPLYAAKRGGRNCCVAAGMDAAQP</sequence>
<dbReference type="EC" id="2.7.7.65" evidence="1"/>
<dbReference type="AlphaFoldDB" id="A0A7W7K7K4"/>
<evidence type="ECO:0000313" key="5">
    <source>
        <dbReference type="Proteomes" id="UP000555448"/>
    </source>
</evidence>
<dbReference type="Gene3D" id="3.30.450.40">
    <property type="match status" value="1"/>
</dbReference>
<dbReference type="PROSITE" id="PS50887">
    <property type="entry name" value="GGDEF"/>
    <property type="match status" value="1"/>
</dbReference>
<dbReference type="PANTHER" id="PTHR45138:SF9">
    <property type="entry name" value="DIGUANYLATE CYCLASE DGCM-RELATED"/>
    <property type="match status" value="1"/>
</dbReference>
<dbReference type="EMBL" id="JACHLR010000003">
    <property type="protein sequence ID" value="MBB4857682.1"/>
    <property type="molecule type" value="Genomic_DNA"/>
</dbReference>
<dbReference type="GO" id="GO:0052621">
    <property type="term" value="F:diguanylate cyclase activity"/>
    <property type="evidence" value="ECO:0007669"/>
    <property type="project" value="UniProtKB-EC"/>
</dbReference>
<dbReference type="Gene3D" id="3.30.70.270">
    <property type="match status" value="1"/>
</dbReference>
<evidence type="ECO:0000256" key="2">
    <source>
        <dbReference type="ARBA" id="ARBA00034247"/>
    </source>
</evidence>
<feature type="domain" description="GGDEF" evidence="3">
    <location>
        <begin position="188"/>
        <end position="322"/>
    </location>
</feature>
<accession>A0A7W7K7K4</accession>
<dbReference type="CDD" id="cd01949">
    <property type="entry name" value="GGDEF"/>
    <property type="match status" value="1"/>
</dbReference>
<name>A0A7W7K7K4_9SPHN</name>
<evidence type="ECO:0000313" key="4">
    <source>
        <dbReference type="EMBL" id="MBB4857682.1"/>
    </source>
</evidence>
<dbReference type="FunFam" id="3.30.70.270:FF:000001">
    <property type="entry name" value="Diguanylate cyclase domain protein"/>
    <property type="match status" value="1"/>
</dbReference>
<evidence type="ECO:0000259" key="3">
    <source>
        <dbReference type="PROSITE" id="PS50887"/>
    </source>
</evidence>
<dbReference type="InterPro" id="IPR029016">
    <property type="entry name" value="GAF-like_dom_sf"/>
</dbReference>
<dbReference type="SMART" id="SM00267">
    <property type="entry name" value="GGDEF"/>
    <property type="match status" value="1"/>
</dbReference>
<dbReference type="NCBIfam" id="TIGR00254">
    <property type="entry name" value="GGDEF"/>
    <property type="match status" value="1"/>
</dbReference>
<dbReference type="PANTHER" id="PTHR45138">
    <property type="entry name" value="REGULATORY COMPONENTS OF SENSORY TRANSDUCTION SYSTEM"/>
    <property type="match status" value="1"/>
</dbReference>
<keyword evidence="5" id="KW-1185">Reference proteome</keyword>
<dbReference type="Proteomes" id="UP000555448">
    <property type="component" value="Unassembled WGS sequence"/>
</dbReference>
<dbReference type="InterPro" id="IPR000160">
    <property type="entry name" value="GGDEF_dom"/>
</dbReference>
<dbReference type="InterPro" id="IPR050469">
    <property type="entry name" value="Diguanylate_Cyclase"/>
</dbReference>
<comment type="caution">
    <text evidence="4">The sequence shown here is derived from an EMBL/GenBank/DDBJ whole genome shotgun (WGS) entry which is preliminary data.</text>
</comment>
<protein>
    <recommendedName>
        <fullName evidence="1">diguanylate cyclase</fullName>
        <ecNumber evidence="1">2.7.7.65</ecNumber>
    </recommendedName>
</protein>
<reference evidence="4 5" key="1">
    <citation type="submission" date="2020-08" db="EMBL/GenBank/DDBJ databases">
        <title>Functional genomics of gut bacteria from endangered species of beetles.</title>
        <authorList>
            <person name="Carlos-Shanley C."/>
        </authorList>
    </citation>
    <scope>NUCLEOTIDE SEQUENCE [LARGE SCALE GENOMIC DNA]</scope>
    <source>
        <strain evidence="4 5">S00245</strain>
    </source>
</reference>
<gene>
    <name evidence="4" type="ORF">HNO88_000993</name>
</gene>
<comment type="catalytic activity">
    <reaction evidence="2">
        <text>2 GTP = 3',3'-c-di-GMP + 2 diphosphate</text>
        <dbReference type="Rhea" id="RHEA:24898"/>
        <dbReference type="ChEBI" id="CHEBI:33019"/>
        <dbReference type="ChEBI" id="CHEBI:37565"/>
        <dbReference type="ChEBI" id="CHEBI:58805"/>
        <dbReference type="EC" id="2.7.7.65"/>
    </reaction>
</comment>